<accession>A0A6B2MCU7</accession>
<feature type="region of interest" description="Disordered" evidence="1">
    <location>
        <begin position="25"/>
        <end position="104"/>
    </location>
</feature>
<protein>
    <submittedName>
        <fullName evidence="2">Uncharacterized protein</fullName>
    </submittedName>
</protein>
<gene>
    <name evidence="2" type="ORF">GFJ35_09105</name>
</gene>
<sequence>MLQTVKKGSSLHVVGRSTARIGEAARFGAPGDTRERPSCKARRGMVAVGKHGRRRPASGRAIGKRCVGGPPTRTRAGDPAGLAGSRRRPATAMTAAARADADQQ</sequence>
<evidence type="ECO:0000256" key="1">
    <source>
        <dbReference type="SAM" id="MobiDB-lite"/>
    </source>
</evidence>
<name>A0A6B2MCU7_9BURK</name>
<dbReference type="EMBL" id="JAAEAM010000008">
    <property type="protein sequence ID" value="NDV72237.1"/>
    <property type="molecule type" value="Genomic_DNA"/>
</dbReference>
<dbReference type="RefSeq" id="WP_124550816.1">
    <property type="nucleotide sequence ID" value="NZ_CAJPCM010000006.1"/>
</dbReference>
<organism evidence="2">
    <name type="scientific">Burkholderia cenocepacia</name>
    <dbReference type="NCBI Taxonomy" id="95486"/>
    <lineage>
        <taxon>Bacteria</taxon>
        <taxon>Pseudomonadati</taxon>
        <taxon>Pseudomonadota</taxon>
        <taxon>Betaproteobacteria</taxon>
        <taxon>Burkholderiales</taxon>
        <taxon>Burkholderiaceae</taxon>
        <taxon>Burkholderia</taxon>
        <taxon>Burkholderia cepacia complex</taxon>
    </lineage>
</organism>
<comment type="caution">
    <text evidence="2">The sequence shown here is derived from an EMBL/GenBank/DDBJ whole genome shotgun (WGS) entry which is preliminary data.</text>
</comment>
<evidence type="ECO:0000313" key="2">
    <source>
        <dbReference type="EMBL" id="NDV72237.1"/>
    </source>
</evidence>
<reference evidence="2" key="1">
    <citation type="submission" date="2019-11" db="EMBL/GenBank/DDBJ databases">
        <title>Burkholderia cenocepacia CF.</title>
        <authorList>
            <person name="Vianna E.F."/>
            <person name="Marques E.A."/>
            <person name="Albano R.M."/>
            <person name="Leao R.S."/>
        </authorList>
    </citation>
    <scope>NUCLEOTIDE SEQUENCE</scope>
    <source>
        <strain evidence="2">MS-2140</strain>
    </source>
</reference>
<proteinExistence type="predicted"/>
<dbReference type="AlphaFoldDB" id="A0A6B2MCU7"/>